<dbReference type="GO" id="GO:0005829">
    <property type="term" value="C:cytosol"/>
    <property type="evidence" value="ECO:0007669"/>
    <property type="project" value="TreeGrafter"/>
</dbReference>
<dbReference type="InterPro" id="IPR008040">
    <property type="entry name" value="Hydant_A_N"/>
</dbReference>
<dbReference type="Pfam" id="PF05378">
    <property type="entry name" value="Hydant_A_N"/>
    <property type="match status" value="1"/>
</dbReference>
<gene>
    <name evidence="4" type="ORF">UFOPK3957_00050</name>
</gene>
<feature type="domain" description="Hydantoinase/oxoprolinase N-terminal" evidence="2">
    <location>
        <begin position="10"/>
        <end position="198"/>
    </location>
</feature>
<dbReference type="PANTHER" id="PTHR11365:SF23">
    <property type="entry name" value="HYPOTHETICAL 5-OXOPROLINASE (EUROFUNG)-RELATED"/>
    <property type="match status" value="1"/>
</dbReference>
<organism evidence="4">
    <name type="scientific">freshwater metagenome</name>
    <dbReference type="NCBI Taxonomy" id="449393"/>
    <lineage>
        <taxon>unclassified sequences</taxon>
        <taxon>metagenomes</taxon>
        <taxon>ecological metagenomes</taxon>
    </lineage>
</organism>
<evidence type="ECO:0000259" key="1">
    <source>
        <dbReference type="Pfam" id="PF01968"/>
    </source>
</evidence>
<reference evidence="4" key="1">
    <citation type="submission" date="2020-05" db="EMBL/GenBank/DDBJ databases">
        <authorList>
            <person name="Chiriac C."/>
            <person name="Salcher M."/>
            <person name="Ghai R."/>
            <person name="Kavagutti S V."/>
        </authorList>
    </citation>
    <scope>NUCLEOTIDE SEQUENCE</scope>
</reference>
<evidence type="ECO:0000259" key="3">
    <source>
        <dbReference type="Pfam" id="PF19278"/>
    </source>
</evidence>
<dbReference type="InterPro" id="IPR045079">
    <property type="entry name" value="Oxoprolinase-like"/>
</dbReference>
<sequence length="704" mass="75348">MGETSAKYLVATDVGGTCTDTVVFTAGEPIHLGKALSTPPNFADGVLDSVRSAAASMGMSLEALLSQTSLFVHGSTVVDNAIFTRGGAQVGLITTEGFEDTILITRGGYGRWGGLTEDRMKNMVHTDRAQSLVSADCIIGVPERTDYKGEAIRALSDDSIERALEQLLARGVDAVAVSFLWSFYNPAHEQQVRTVLERLAPGLYCTLSSDIAPTPGEYERTSTTVINAYAGDIARNYIRSLEALLGGSGYAGPVMIMQGYGGLLPASEAAERAIGMLECGPAAGVIGSRALGEALGQPDVIATDMGGTTFKVSVIQGGQIEYAREPMVDRYHYTQPKIEVVSIGAGGGSIVWLEEGSLAPRVGPRSAGSRPGPVCYGLGGDEPTLTDVFMLIGYMDPSIFLGGTMTLDLARAREVFDARIATPLGLSVEEAAFGVYRVATAQITDLIREITVERGLDPRDFVLHAFGGSCGMVCGMFGAELSVQKMVIPYTASVNCAFGLVSADIVHEYSTVAVLQVPAEAERVNALFAPMKEKALKALEEEGFTGDQVRLDWSIDLRYSRQVHEVTTPVRADVPMTSDGLALLADDFEALYERKFGKGSAFREAGIEMTQFRLTARGLMEHPDLRPTALDGPDPSHARTGRRPIFVDARSAMVESDIYDFELLRNGNVIAGPAVIHTPITTIVVQEGQRAVLDPFRNVTIEFT</sequence>
<proteinExistence type="predicted"/>
<dbReference type="Pfam" id="PF19278">
    <property type="entry name" value="Hydant_A_C"/>
    <property type="match status" value="1"/>
</dbReference>
<name>A0A6J7M3Z8_9ZZZZ</name>
<feature type="domain" description="Acetophenone carboxylase-like C-terminal" evidence="3">
    <location>
        <begin position="520"/>
        <end position="697"/>
    </location>
</feature>
<accession>A0A6J7M3Z8</accession>
<dbReference type="EMBL" id="CAFBOM010000004">
    <property type="protein sequence ID" value="CAB4973189.1"/>
    <property type="molecule type" value="Genomic_DNA"/>
</dbReference>
<dbReference type="InterPro" id="IPR002821">
    <property type="entry name" value="Hydantoinase_A"/>
</dbReference>
<protein>
    <submittedName>
        <fullName evidence="4">Unannotated protein</fullName>
    </submittedName>
</protein>
<evidence type="ECO:0000259" key="2">
    <source>
        <dbReference type="Pfam" id="PF05378"/>
    </source>
</evidence>
<evidence type="ECO:0000313" key="4">
    <source>
        <dbReference type="EMBL" id="CAB4973189.1"/>
    </source>
</evidence>
<feature type="domain" description="Hydantoinase A/oxoprolinase" evidence="1">
    <location>
        <begin position="220"/>
        <end position="508"/>
    </location>
</feature>
<dbReference type="Pfam" id="PF01968">
    <property type="entry name" value="Hydantoinase_A"/>
    <property type="match status" value="1"/>
</dbReference>
<dbReference type="PANTHER" id="PTHR11365">
    <property type="entry name" value="5-OXOPROLINASE RELATED"/>
    <property type="match status" value="1"/>
</dbReference>
<dbReference type="GO" id="GO:0017168">
    <property type="term" value="F:5-oxoprolinase (ATP-hydrolyzing) activity"/>
    <property type="evidence" value="ECO:0007669"/>
    <property type="project" value="TreeGrafter"/>
</dbReference>
<dbReference type="InterPro" id="IPR049517">
    <property type="entry name" value="ACX-like_C"/>
</dbReference>
<dbReference type="GO" id="GO:0006749">
    <property type="term" value="P:glutathione metabolic process"/>
    <property type="evidence" value="ECO:0007669"/>
    <property type="project" value="TreeGrafter"/>
</dbReference>
<dbReference type="AlphaFoldDB" id="A0A6J7M3Z8"/>